<comment type="catalytic activity">
    <reaction evidence="11">
        <text>DNA(n) + a 2'-deoxyribonucleoside 5'-triphosphate = DNA(n+1) + diphosphate</text>
        <dbReference type="Rhea" id="RHEA:22508"/>
        <dbReference type="Rhea" id="RHEA-COMP:17339"/>
        <dbReference type="Rhea" id="RHEA-COMP:17340"/>
        <dbReference type="ChEBI" id="CHEBI:33019"/>
        <dbReference type="ChEBI" id="CHEBI:61560"/>
        <dbReference type="ChEBI" id="CHEBI:173112"/>
        <dbReference type="EC" id="2.7.7.7"/>
    </reaction>
</comment>
<evidence type="ECO:0000256" key="6">
    <source>
        <dbReference type="ARBA" id="ARBA00022722"/>
    </source>
</evidence>
<dbReference type="GO" id="GO:0016787">
    <property type="term" value="F:hydrolase activity"/>
    <property type="evidence" value="ECO:0007669"/>
    <property type="project" value="UniProtKB-KW"/>
</dbReference>
<protein>
    <recommendedName>
        <fullName evidence="2">DNA-directed DNA polymerase</fullName>
        <ecNumber evidence="2">2.7.7.7</ecNumber>
    </recommendedName>
</protein>
<keyword evidence="9" id="KW-1194">Viral DNA replication</keyword>
<evidence type="ECO:0000256" key="2">
    <source>
        <dbReference type="ARBA" id="ARBA00012417"/>
    </source>
</evidence>
<evidence type="ECO:0000256" key="10">
    <source>
        <dbReference type="ARBA" id="ARBA00023125"/>
    </source>
</evidence>
<dbReference type="GO" id="GO:0003677">
    <property type="term" value="F:DNA binding"/>
    <property type="evidence" value="ECO:0007669"/>
    <property type="project" value="UniProtKB-KW"/>
</dbReference>
<dbReference type="InterPro" id="IPR004868">
    <property type="entry name" value="DNA-dir_DNA_pol_B_mt/vir"/>
</dbReference>
<dbReference type="InterPro" id="IPR023211">
    <property type="entry name" value="DNA_pol_palm_dom_sf"/>
</dbReference>
<dbReference type="SUPFAM" id="SSF53098">
    <property type="entry name" value="Ribonuclease H-like"/>
    <property type="match status" value="1"/>
</dbReference>
<dbReference type="GO" id="GO:0000166">
    <property type="term" value="F:nucleotide binding"/>
    <property type="evidence" value="ECO:0007669"/>
    <property type="project" value="InterPro"/>
</dbReference>
<keyword evidence="6" id="KW-0540">Nuclease</keyword>
<dbReference type="InterPro" id="IPR043502">
    <property type="entry name" value="DNA/RNA_pol_sf"/>
</dbReference>
<evidence type="ECO:0000256" key="1">
    <source>
        <dbReference type="ARBA" id="ARBA00005755"/>
    </source>
</evidence>
<evidence type="ECO:0000256" key="5">
    <source>
        <dbReference type="ARBA" id="ARBA00022705"/>
    </source>
</evidence>
<dbReference type="PRINTS" id="PR00106">
    <property type="entry name" value="DNAPOLB"/>
</dbReference>
<comment type="similarity">
    <text evidence="1">Belongs to the DNA polymerase type-B family.</text>
</comment>
<feature type="domain" description="DNA-directed DNA polymerase family B mitochondria/virus" evidence="12">
    <location>
        <begin position="164"/>
        <end position="522"/>
    </location>
</feature>
<evidence type="ECO:0000259" key="12">
    <source>
        <dbReference type="Pfam" id="PF03175"/>
    </source>
</evidence>
<dbReference type="SUPFAM" id="SSF56672">
    <property type="entry name" value="DNA/RNA polymerases"/>
    <property type="match status" value="1"/>
</dbReference>
<dbReference type="EMBL" id="BK015695">
    <property type="protein sequence ID" value="DAE20455.1"/>
    <property type="molecule type" value="Genomic_DNA"/>
</dbReference>
<evidence type="ECO:0000256" key="11">
    <source>
        <dbReference type="ARBA" id="ARBA00049244"/>
    </source>
</evidence>
<dbReference type="InterPro" id="IPR006172">
    <property type="entry name" value="DNA-dir_DNA_pol_B"/>
</dbReference>
<evidence type="ECO:0000256" key="3">
    <source>
        <dbReference type="ARBA" id="ARBA00022679"/>
    </source>
</evidence>
<keyword evidence="7" id="KW-0378">Hydrolase</keyword>
<evidence type="ECO:0000313" key="13">
    <source>
        <dbReference type="EMBL" id="DAE20455.1"/>
    </source>
</evidence>
<sequence>MYEFRHCSEITDLEILNSCLEAELIFYKKKRYLNIAASFDIETTNIKLNDKTKFAIMYFWGFDLNGLCCYGRTWEEFVNYLNRISKILDLNVNRRLIIYVHNLGFEFQFMRNWFTFIKVFAREKYKPIYCETNIGIDFRCSYFLSGYSLAKIAGNLQTHKIKKLVGDLDYSLIRNSKTELDEKELEYCYNDIVIVEYYIKEQIEQNGDITKIPLTKTGYVRRLMRESMMKDKFVMSIVKELKIEDILEYNELKKCFMGGFTHSNALWVGEKVSEVYSIDLTSSYPTVMIAEKYPFSSPIKIEECSYKEYKEDLADKLIISKAIFTHIQQKEDVYENIISESKCLVLENKLCNNGRVVKSSYLETYITNIDFEMIEQFYDFEDVHFTDILLYEKAYLPKPIISNLLDLYHSKTMLKHVEGKEVEYLASKEMINSAYGMIVTDILPQEIIYDGEWKKGGYKENKLEVYNNSYNRFLYYPWGIFVTSYARRNVLYGILEMGIDYIYSDTDSLKFKNYEAHKEWIELYNKKIIDKLNSTITHYSLDPEKLQPKGQQLGIWDYEGKYEYFKTLGAKRYIYQKDGELHITVAGVSKLNGAEYLKRLGDPFKYFNDELVVPEEYSGKRVITYNDEEVEGEITDYKGNTAHYHEKSSAYIGASSYSLNLSYEFANFLKGLKEENINENL</sequence>
<keyword evidence="10" id="KW-0238">DNA-binding</keyword>
<dbReference type="GO" id="GO:0006260">
    <property type="term" value="P:DNA replication"/>
    <property type="evidence" value="ECO:0007669"/>
    <property type="project" value="UniProtKB-KW"/>
</dbReference>
<keyword evidence="3" id="KW-0808">Transferase</keyword>
<accession>A0A8S5QMF0</accession>
<keyword evidence="4" id="KW-0548">Nucleotidyltransferase</keyword>
<dbReference type="Pfam" id="PF03175">
    <property type="entry name" value="DNA_pol_B_2"/>
    <property type="match status" value="1"/>
</dbReference>
<dbReference type="GO" id="GO:0039693">
    <property type="term" value="P:viral DNA genome replication"/>
    <property type="evidence" value="ECO:0007669"/>
    <property type="project" value="UniProtKB-KW"/>
</dbReference>
<reference evidence="13" key="1">
    <citation type="journal article" date="2021" name="Proc. Natl. Acad. Sci. U.S.A.">
        <title>A Catalog of Tens of Thousands of Viruses from Human Metagenomes Reveals Hidden Associations with Chronic Diseases.</title>
        <authorList>
            <person name="Tisza M.J."/>
            <person name="Buck C.B."/>
        </authorList>
    </citation>
    <scope>NUCLEOTIDE SEQUENCE</scope>
    <source>
        <strain evidence="13">CtPbe19</strain>
    </source>
</reference>
<dbReference type="InterPro" id="IPR036397">
    <property type="entry name" value="RNaseH_sf"/>
</dbReference>
<dbReference type="GO" id="GO:0004518">
    <property type="term" value="F:nuclease activity"/>
    <property type="evidence" value="ECO:0007669"/>
    <property type="project" value="UniProtKB-KW"/>
</dbReference>
<proteinExistence type="inferred from homology"/>
<name>A0A8S5QMF0_9CAUD</name>
<evidence type="ECO:0000256" key="4">
    <source>
        <dbReference type="ARBA" id="ARBA00022695"/>
    </source>
</evidence>
<dbReference type="InterPro" id="IPR012337">
    <property type="entry name" value="RNaseH-like_sf"/>
</dbReference>
<organism evidence="13">
    <name type="scientific">Podoviridae sp. ctPbe19</name>
    <dbReference type="NCBI Taxonomy" id="2826554"/>
    <lineage>
        <taxon>Viruses</taxon>
        <taxon>Duplodnaviria</taxon>
        <taxon>Heunggongvirae</taxon>
        <taxon>Uroviricota</taxon>
        <taxon>Caudoviricetes</taxon>
    </lineage>
</organism>
<evidence type="ECO:0000256" key="7">
    <source>
        <dbReference type="ARBA" id="ARBA00022801"/>
    </source>
</evidence>
<keyword evidence="8" id="KW-0239">DNA-directed DNA polymerase</keyword>
<evidence type="ECO:0000256" key="9">
    <source>
        <dbReference type="ARBA" id="ARBA00023109"/>
    </source>
</evidence>
<keyword evidence="5" id="KW-0235">DNA replication</keyword>
<evidence type="ECO:0000256" key="8">
    <source>
        <dbReference type="ARBA" id="ARBA00022932"/>
    </source>
</evidence>
<dbReference type="Gene3D" id="3.90.1600.10">
    <property type="entry name" value="Palm domain of DNA polymerase"/>
    <property type="match status" value="2"/>
</dbReference>
<dbReference type="Gene3D" id="3.30.420.10">
    <property type="entry name" value="Ribonuclease H-like superfamily/Ribonuclease H"/>
    <property type="match status" value="1"/>
</dbReference>
<dbReference type="GO" id="GO:0003887">
    <property type="term" value="F:DNA-directed DNA polymerase activity"/>
    <property type="evidence" value="ECO:0007669"/>
    <property type="project" value="UniProtKB-KW"/>
</dbReference>
<dbReference type="EC" id="2.7.7.7" evidence="2"/>